<dbReference type="InterPro" id="IPR042426">
    <property type="entry name" value="CDPF1"/>
</dbReference>
<evidence type="ECO:0000256" key="2">
    <source>
        <dbReference type="ARBA" id="ARBA00014801"/>
    </source>
</evidence>
<accession>A0ABD1KSX7</accession>
<organism evidence="4 5">
    <name type="scientific">Coilia grayii</name>
    <name type="common">Gray's grenadier anchovy</name>
    <dbReference type="NCBI Taxonomy" id="363190"/>
    <lineage>
        <taxon>Eukaryota</taxon>
        <taxon>Metazoa</taxon>
        <taxon>Chordata</taxon>
        <taxon>Craniata</taxon>
        <taxon>Vertebrata</taxon>
        <taxon>Euteleostomi</taxon>
        <taxon>Actinopterygii</taxon>
        <taxon>Neopterygii</taxon>
        <taxon>Teleostei</taxon>
        <taxon>Clupei</taxon>
        <taxon>Clupeiformes</taxon>
        <taxon>Clupeoidei</taxon>
        <taxon>Engraulidae</taxon>
        <taxon>Coilinae</taxon>
        <taxon>Coilia</taxon>
    </lineage>
</organism>
<evidence type="ECO:0000313" key="5">
    <source>
        <dbReference type="Proteomes" id="UP001591681"/>
    </source>
</evidence>
<dbReference type="PRINTS" id="PR01995">
    <property type="entry name" value="UPF0595"/>
</dbReference>
<name>A0ABD1KSX7_9TELE</name>
<comment type="similarity">
    <text evidence="1">Belongs to the CDPF1 family.</text>
</comment>
<dbReference type="EMBL" id="JBHFQA010000002">
    <property type="protein sequence ID" value="KAL2102279.1"/>
    <property type="molecule type" value="Genomic_DNA"/>
</dbReference>
<evidence type="ECO:0000313" key="4">
    <source>
        <dbReference type="EMBL" id="KAL2102279.1"/>
    </source>
</evidence>
<dbReference type="Pfam" id="PF10170">
    <property type="entry name" value="C6_DPF"/>
    <property type="match status" value="1"/>
</dbReference>
<keyword evidence="5" id="KW-1185">Reference proteome</keyword>
<sequence>MEASAGGTVRGMFTCELCGLATPFTYFGQKPPNTRAIVLLEESYVLKDPFSHDREKFIVLGSSCTVCHKVVCVGTECSLFYTKRFCLPCVRENLDQFPQQIQAELAKKKSAPLHTDPAKR</sequence>
<proteinExistence type="inferred from homology"/>
<comment type="caution">
    <text evidence="4">The sequence shown here is derived from an EMBL/GenBank/DDBJ whole genome shotgun (WGS) entry which is preliminary data.</text>
</comment>
<evidence type="ECO:0000259" key="3">
    <source>
        <dbReference type="Pfam" id="PF10170"/>
    </source>
</evidence>
<feature type="domain" description="Cysteine-rich DPF motif" evidence="3">
    <location>
        <begin position="13"/>
        <end position="105"/>
    </location>
</feature>
<dbReference type="InterPro" id="IPR018785">
    <property type="entry name" value="CDPF1_dom"/>
</dbReference>
<dbReference type="PANTHER" id="PTHR31849:SF1">
    <property type="entry name" value="CYSTEINE-RICH DPF MOTIF DOMAIN-CONTAINING PROTEIN 1"/>
    <property type="match status" value="1"/>
</dbReference>
<dbReference type="Proteomes" id="UP001591681">
    <property type="component" value="Unassembled WGS sequence"/>
</dbReference>
<protein>
    <recommendedName>
        <fullName evidence="2">Cysteine-rich DPF motif domain-containing protein 1</fullName>
    </recommendedName>
</protein>
<gene>
    <name evidence="4" type="ORF">ACEWY4_001447</name>
</gene>
<reference evidence="4 5" key="1">
    <citation type="submission" date="2024-09" db="EMBL/GenBank/DDBJ databases">
        <title>A chromosome-level genome assembly of Gray's grenadier anchovy, Coilia grayii.</title>
        <authorList>
            <person name="Fu Z."/>
        </authorList>
    </citation>
    <scope>NUCLEOTIDE SEQUENCE [LARGE SCALE GENOMIC DNA]</scope>
    <source>
        <strain evidence="4">G4</strain>
        <tissue evidence="4">Muscle</tissue>
    </source>
</reference>
<evidence type="ECO:0000256" key="1">
    <source>
        <dbReference type="ARBA" id="ARBA00007917"/>
    </source>
</evidence>
<dbReference type="AlphaFoldDB" id="A0ABD1KSX7"/>
<dbReference type="PANTHER" id="PTHR31849">
    <property type="entry name" value="CYSTEINE-RICH PDF MOTIF DOMAIN-CONTAINING PROTEIN 1"/>
    <property type="match status" value="1"/>
</dbReference>